<evidence type="ECO:0000256" key="1">
    <source>
        <dbReference type="SAM" id="Phobius"/>
    </source>
</evidence>
<reference evidence="2" key="1">
    <citation type="journal article" date="2017" name="Genome Announc.">
        <title>High-Quality Whole-Genome Sequences of the Oligo-Mouse-Microbiota Bacterial Community.</title>
        <authorList>
            <person name="Garzetti D."/>
            <person name="Brugiroux S."/>
            <person name="Bunk B."/>
            <person name="Pukall R."/>
            <person name="McCoy K.D."/>
            <person name="Macpherson A.J."/>
            <person name="Stecher B."/>
        </authorList>
    </citation>
    <scope>NUCLEOTIDE SEQUENCE</scope>
    <source>
        <strain evidence="2">KB18</strain>
    </source>
</reference>
<name>A0A1Z2XMK7_9FIRM</name>
<dbReference type="PANTHER" id="PTHR37804">
    <property type="entry name" value="CDAA REGULATORY PROTEIN CDAR"/>
    <property type="match status" value="1"/>
</dbReference>
<accession>A0A1Z2XMK7</accession>
<dbReference type="Proteomes" id="UP000196710">
    <property type="component" value="Chromosome"/>
</dbReference>
<dbReference type="InterPro" id="IPR053154">
    <property type="entry name" value="c-di-AMP_regulator"/>
</dbReference>
<evidence type="ECO:0000313" key="5">
    <source>
        <dbReference type="Proteomes" id="UP000596035"/>
    </source>
</evidence>
<dbReference type="Gene3D" id="2.170.120.30">
    <property type="match status" value="2"/>
</dbReference>
<reference evidence="3 5" key="3">
    <citation type="submission" date="2020-11" db="EMBL/GenBank/DDBJ databases">
        <title>Closed and high quality bacterial genomes of the OMM12 community.</title>
        <authorList>
            <person name="Marbouty M."/>
            <person name="Lamy-Besnier Q."/>
            <person name="Debarbieux L."/>
            <person name="Koszul R."/>
        </authorList>
    </citation>
    <scope>NUCLEOTIDE SEQUENCE [LARGE SCALE GENOMIC DNA]</scope>
    <source>
        <strain evidence="3 5">KB18</strain>
    </source>
</reference>
<evidence type="ECO:0000313" key="3">
    <source>
        <dbReference type="EMBL" id="QQR28967.1"/>
    </source>
</evidence>
<organism evidence="3 5">
    <name type="scientific">Acutalibacter muris</name>
    <dbReference type="NCBI Taxonomy" id="1796620"/>
    <lineage>
        <taxon>Bacteria</taxon>
        <taxon>Bacillati</taxon>
        <taxon>Bacillota</taxon>
        <taxon>Clostridia</taxon>
        <taxon>Eubacteriales</taxon>
        <taxon>Acutalibacteraceae</taxon>
        <taxon>Acutalibacter</taxon>
    </lineage>
</organism>
<dbReference type="EMBL" id="CP021422">
    <property type="protein sequence ID" value="ASB39673.1"/>
    <property type="molecule type" value="Genomic_DNA"/>
</dbReference>
<reference evidence="4" key="2">
    <citation type="submission" date="2017-05" db="EMBL/GenBank/DDBJ databases">
        <title>Improved OligoMM genomes.</title>
        <authorList>
            <person name="Garzetti D."/>
        </authorList>
    </citation>
    <scope>NUCLEOTIDE SEQUENCE [LARGE SCALE GENOMIC DNA]</scope>
    <source>
        <strain evidence="4">KB18</strain>
    </source>
</reference>
<keyword evidence="1" id="KW-0812">Transmembrane</keyword>
<dbReference type="KEGG" id="amur:ADH66_02750"/>
<evidence type="ECO:0008006" key="6">
    <source>
        <dbReference type="Google" id="ProtNLM"/>
    </source>
</evidence>
<dbReference type="Gene3D" id="2.170.120.40">
    <property type="entry name" value="YbbR-like domain"/>
    <property type="match status" value="2"/>
</dbReference>
<dbReference type="PANTHER" id="PTHR37804:SF1">
    <property type="entry name" value="CDAA REGULATORY PROTEIN CDAR"/>
    <property type="match status" value="1"/>
</dbReference>
<gene>
    <name evidence="2" type="ORF">ADH66_02750</name>
    <name evidence="3" type="ORF">I5Q82_12800</name>
</gene>
<dbReference type="Pfam" id="PF07949">
    <property type="entry name" value="YbbR"/>
    <property type="match status" value="1"/>
</dbReference>
<dbReference type="InterPro" id="IPR012505">
    <property type="entry name" value="YbbR"/>
</dbReference>
<sequence length="478" mass="51378">MNTRKNTEEQDRGPERQQKRRFRLSGLIYHNSFVLACSFIAALVGWFITAAGSSDLNRTVYDVPIEFTLSPEAQADGLRVWGSSYQTVDIEVSGSNMITSKLSAEDFEVTAALNPTSTKLTGNTTQKASAQVRVAKKSTYSDYEVVSMSPEEITLEYDRYKEVALNVEPQISFTVGTGFYPGTPVLSEEKVTISGPESSVNKISRAAVVYNIDSPLRENEELTCPVRLYDQDGLEVKDTAGMYLTMDVDTVQVTVPVYPKKTVPVVVTLAHRPAQFSDSRITVEPESIDLAGSAEALGSVSEIRMDNVMDFAELDLSHGTVTRSFEIPIPQNTRDITNTGTNTISQVTVTINLNGYRQQTVTVPEDNIQVINGPTGELAALPIAKTLDVAVAGPEAHVNKLTGDSVMVQVDMSNVTASSGSVDVPVTVSIPGSAGEACWVIGSYTMAVTIGSAQEAIAQNEPAPKNFSGGLAATPPSD</sequence>
<evidence type="ECO:0000313" key="2">
    <source>
        <dbReference type="EMBL" id="ASB39673.1"/>
    </source>
</evidence>
<dbReference type="AlphaFoldDB" id="A0A1Z2XMK7"/>
<proteinExistence type="predicted"/>
<keyword evidence="1" id="KW-1133">Transmembrane helix</keyword>
<keyword evidence="4" id="KW-1185">Reference proteome</keyword>
<dbReference type="RefSeq" id="WP_066535956.1">
    <property type="nucleotide sequence ID" value="NZ_CAJTCQ010000002.1"/>
</dbReference>
<protein>
    <recommendedName>
        <fullName evidence="6">YbbR-like protein</fullName>
    </recommendedName>
</protein>
<feature type="transmembrane region" description="Helical" evidence="1">
    <location>
        <begin position="27"/>
        <end position="48"/>
    </location>
</feature>
<keyword evidence="1" id="KW-0472">Membrane</keyword>
<dbReference type="EMBL" id="CP065321">
    <property type="protein sequence ID" value="QQR28967.1"/>
    <property type="molecule type" value="Genomic_DNA"/>
</dbReference>
<evidence type="ECO:0000313" key="4">
    <source>
        <dbReference type="Proteomes" id="UP000196710"/>
    </source>
</evidence>
<dbReference type="Proteomes" id="UP000596035">
    <property type="component" value="Chromosome"/>
</dbReference>